<feature type="domain" description="J" evidence="2">
    <location>
        <begin position="16"/>
        <end position="91"/>
    </location>
</feature>
<dbReference type="InterPro" id="IPR019734">
    <property type="entry name" value="TPR_rpt"/>
</dbReference>
<dbReference type="PROSITE" id="PS50076">
    <property type="entry name" value="DNAJ_2"/>
    <property type="match status" value="1"/>
</dbReference>
<accession>A0A2T1LRL0</accession>
<dbReference type="SUPFAM" id="SSF46565">
    <property type="entry name" value="Chaperone J-domain"/>
    <property type="match status" value="1"/>
</dbReference>
<feature type="repeat" description="TPR" evidence="1">
    <location>
        <begin position="235"/>
        <end position="268"/>
    </location>
</feature>
<keyword evidence="1" id="KW-0802">TPR repeat</keyword>
<name>A0A2T1LRL0_9CHRO</name>
<dbReference type="AlphaFoldDB" id="A0A2T1LRL0"/>
<dbReference type="InterPro" id="IPR011990">
    <property type="entry name" value="TPR-like_helical_dom_sf"/>
</dbReference>
<dbReference type="OrthoDB" id="494812at2"/>
<evidence type="ECO:0000313" key="4">
    <source>
        <dbReference type="Proteomes" id="UP000239001"/>
    </source>
</evidence>
<evidence type="ECO:0000313" key="3">
    <source>
        <dbReference type="EMBL" id="PSF31382.1"/>
    </source>
</evidence>
<dbReference type="PROSITE" id="PS50005">
    <property type="entry name" value="TPR"/>
    <property type="match status" value="1"/>
</dbReference>
<reference evidence="3 4" key="1">
    <citation type="submission" date="2018-03" db="EMBL/GenBank/DDBJ databases">
        <title>The ancient ancestry and fast evolution of plastids.</title>
        <authorList>
            <person name="Moore K.R."/>
            <person name="Magnabosco C."/>
            <person name="Momper L."/>
            <person name="Gold D.A."/>
            <person name="Bosak T."/>
            <person name="Fournier G.P."/>
        </authorList>
    </citation>
    <scope>NUCLEOTIDE SEQUENCE [LARGE SCALE GENOMIC DNA]</scope>
    <source>
        <strain evidence="3 4">CCALA 016</strain>
    </source>
</reference>
<dbReference type="Proteomes" id="UP000239001">
    <property type="component" value="Unassembled WGS sequence"/>
</dbReference>
<keyword evidence="4" id="KW-1185">Reference proteome</keyword>
<proteinExistence type="predicted"/>
<dbReference type="InterPro" id="IPR050817">
    <property type="entry name" value="DjlA_DnaK_co-chaperone"/>
</dbReference>
<dbReference type="SUPFAM" id="SSF48452">
    <property type="entry name" value="TPR-like"/>
    <property type="match status" value="1"/>
</dbReference>
<dbReference type="EMBL" id="PXOH01000044">
    <property type="protein sequence ID" value="PSF31382.1"/>
    <property type="molecule type" value="Genomic_DNA"/>
</dbReference>
<dbReference type="RefSeq" id="WP_106459185.1">
    <property type="nucleotide sequence ID" value="NZ_PXOH01000044.1"/>
</dbReference>
<evidence type="ECO:0000256" key="1">
    <source>
        <dbReference type="PROSITE-ProRule" id="PRU00339"/>
    </source>
</evidence>
<dbReference type="Gene3D" id="1.25.40.10">
    <property type="entry name" value="Tetratricopeptide repeat domain"/>
    <property type="match status" value="1"/>
</dbReference>
<dbReference type="CDD" id="cd06257">
    <property type="entry name" value="DnaJ"/>
    <property type="match status" value="1"/>
</dbReference>
<dbReference type="Pfam" id="PF00226">
    <property type="entry name" value="DnaJ"/>
    <property type="match status" value="1"/>
</dbReference>
<dbReference type="Gene3D" id="1.10.287.110">
    <property type="entry name" value="DnaJ domain"/>
    <property type="match status" value="1"/>
</dbReference>
<dbReference type="PRINTS" id="PR00625">
    <property type="entry name" value="JDOMAIN"/>
</dbReference>
<reference evidence="3 4" key="2">
    <citation type="submission" date="2018-03" db="EMBL/GenBank/DDBJ databases">
        <authorList>
            <person name="Keele B.F."/>
        </authorList>
    </citation>
    <scope>NUCLEOTIDE SEQUENCE [LARGE SCALE GENOMIC DNA]</scope>
    <source>
        <strain evidence="3 4">CCALA 016</strain>
    </source>
</reference>
<comment type="caution">
    <text evidence="3">The sequence shown here is derived from an EMBL/GenBank/DDBJ whole genome shotgun (WGS) entry which is preliminary data.</text>
</comment>
<dbReference type="SMART" id="SM00028">
    <property type="entry name" value="TPR"/>
    <property type="match status" value="2"/>
</dbReference>
<dbReference type="PANTHER" id="PTHR24074">
    <property type="entry name" value="CO-CHAPERONE PROTEIN DJLA"/>
    <property type="match status" value="1"/>
</dbReference>
<evidence type="ECO:0000259" key="2">
    <source>
        <dbReference type="PROSITE" id="PS50076"/>
    </source>
</evidence>
<dbReference type="SMART" id="SM00271">
    <property type="entry name" value="DnaJ"/>
    <property type="match status" value="1"/>
</dbReference>
<gene>
    <name evidence="3" type="ORF">C7H19_22650</name>
</gene>
<organism evidence="3 4">
    <name type="scientific">Aphanothece hegewaldii CCALA 016</name>
    <dbReference type="NCBI Taxonomy" id="2107694"/>
    <lineage>
        <taxon>Bacteria</taxon>
        <taxon>Bacillati</taxon>
        <taxon>Cyanobacteriota</taxon>
        <taxon>Cyanophyceae</taxon>
        <taxon>Oscillatoriophycideae</taxon>
        <taxon>Chroococcales</taxon>
        <taxon>Aphanothecaceae</taxon>
        <taxon>Aphanothece</taxon>
    </lineage>
</organism>
<dbReference type="InterPro" id="IPR001623">
    <property type="entry name" value="DnaJ_domain"/>
</dbReference>
<sequence>MAFPIQQGLFQFDIIDHYAVLGVPLDADFKEIRQRYLKIAYRLHPDTCRAKNNVEKERAGQLFSKLVNPAYEQLSREQSRIEYRLIISQIGKGVAQDTINTTIITEPAKKLAQVNKNVETAYQKLLQPLAVDEYLILDGVYQKIAQISELNLVYLMFSEGQTQKKLTTPAYVGAAAMATSSTQATTITQEPSKIPDVETGITSYIRRAQDSLSMGNYAQVILEIRDALKLEPNDSTSHALLGLAYLRQDQTSMARVHINQAIKANPQDPIAIESKKELDQLLNPNIEMLGSKSKNAKGQKNFWTLFNGKKK</sequence>
<protein>
    <submittedName>
        <fullName evidence="3">Molecular chaperone DnaJ</fullName>
    </submittedName>
</protein>
<dbReference type="InterPro" id="IPR036869">
    <property type="entry name" value="J_dom_sf"/>
</dbReference>